<name>A0A2K1KUD0_PHYPA</name>
<reference evidence="1 3" key="2">
    <citation type="journal article" date="2018" name="Plant J.">
        <title>The Physcomitrella patens chromosome-scale assembly reveals moss genome structure and evolution.</title>
        <authorList>
            <person name="Lang D."/>
            <person name="Ullrich K.K."/>
            <person name="Murat F."/>
            <person name="Fuchs J."/>
            <person name="Jenkins J."/>
            <person name="Haas F.B."/>
            <person name="Piednoel M."/>
            <person name="Gundlach H."/>
            <person name="Van Bel M."/>
            <person name="Meyberg R."/>
            <person name="Vives C."/>
            <person name="Morata J."/>
            <person name="Symeonidi A."/>
            <person name="Hiss M."/>
            <person name="Muchero W."/>
            <person name="Kamisugi Y."/>
            <person name="Saleh O."/>
            <person name="Blanc G."/>
            <person name="Decker E.L."/>
            <person name="van Gessel N."/>
            <person name="Grimwood J."/>
            <person name="Hayes R.D."/>
            <person name="Graham S.W."/>
            <person name="Gunter L.E."/>
            <person name="McDaniel S.F."/>
            <person name="Hoernstein S.N.W."/>
            <person name="Larsson A."/>
            <person name="Li F.W."/>
            <person name="Perroud P.F."/>
            <person name="Phillips J."/>
            <person name="Ranjan P."/>
            <person name="Rokshar D.S."/>
            <person name="Rothfels C.J."/>
            <person name="Schneider L."/>
            <person name="Shu S."/>
            <person name="Stevenson D.W."/>
            <person name="Thummler F."/>
            <person name="Tillich M."/>
            <person name="Villarreal Aguilar J.C."/>
            <person name="Widiez T."/>
            <person name="Wong G.K."/>
            <person name="Wymore A."/>
            <person name="Zhang Y."/>
            <person name="Zimmer A.D."/>
            <person name="Quatrano R.S."/>
            <person name="Mayer K.F.X."/>
            <person name="Goodstein D."/>
            <person name="Casacuberta J.M."/>
            <person name="Vandepoele K."/>
            <person name="Reski R."/>
            <person name="Cuming A.C."/>
            <person name="Tuskan G.A."/>
            <person name="Maumus F."/>
            <person name="Salse J."/>
            <person name="Schmutz J."/>
            <person name="Rensing S.A."/>
        </authorList>
    </citation>
    <scope>NUCLEOTIDE SEQUENCE [LARGE SCALE GENOMIC DNA]</scope>
    <source>
        <strain evidence="2 3">cv. Gransden 2004</strain>
    </source>
</reference>
<evidence type="ECO:0000313" key="1">
    <source>
        <dbReference type="EMBL" id="PNR57397.1"/>
    </source>
</evidence>
<dbReference type="AlphaFoldDB" id="A0A2K1KUD0"/>
<organism evidence="1">
    <name type="scientific">Physcomitrium patens</name>
    <name type="common">Spreading-leaved earth moss</name>
    <name type="synonym">Physcomitrella patens</name>
    <dbReference type="NCBI Taxonomy" id="3218"/>
    <lineage>
        <taxon>Eukaryota</taxon>
        <taxon>Viridiplantae</taxon>
        <taxon>Streptophyta</taxon>
        <taxon>Embryophyta</taxon>
        <taxon>Bryophyta</taxon>
        <taxon>Bryophytina</taxon>
        <taxon>Bryopsida</taxon>
        <taxon>Funariidae</taxon>
        <taxon>Funariales</taxon>
        <taxon>Funariaceae</taxon>
        <taxon>Physcomitrium</taxon>
    </lineage>
</organism>
<keyword evidence="3" id="KW-1185">Reference proteome</keyword>
<dbReference type="Proteomes" id="UP000006727">
    <property type="component" value="Chromosome 3"/>
</dbReference>
<evidence type="ECO:0000313" key="2">
    <source>
        <dbReference type="EnsemblPlants" id="Pp3c3_13670V3.1"/>
    </source>
</evidence>
<dbReference type="Gramene" id="Pp3c3_13670V3.1">
    <property type="protein sequence ID" value="Pp3c3_13670V3.1"/>
    <property type="gene ID" value="Pp3c3_13670"/>
</dbReference>
<dbReference type="PaxDb" id="3218-PP1S25_32V6.1"/>
<gene>
    <name evidence="1" type="ORF">PHYPA_004391</name>
</gene>
<reference evidence="1 3" key="1">
    <citation type="journal article" date="2008" name="Science">
        <title>The Physcomitrella genome reveals evolutionary insights into the conquest of land by plants.</title>
        <authorList>
            <person name="Rensing S."/>
            <person name="Lang D."/>
            <person name="Zimmer A."/>
            <person name="Terry A."/>
            <person name="Salamov A."/>
            <person name="Shapiro H."/>
            <person name="Nishiyama T."/>
            <person name="Perroud P.-F."/>
            <person name="Lindquist E."/>
            <person name="Kamisugi Y."/>
            <person name="Tanahashi T."/>
            <person name="Sakakibara K."/>
            <person name="Fujita T."/>
            <person name="Oishi K."/>
            <person name="Shin-I T."/>
            <person name="Kuroki Y."/>
            <person name="Toyoda A."/>
            <person name="Suzuki Y."/>
            <person name="Hashimoto A."/>
            <person name="Yamaguchi K."/>
            <person name="Sugano A."/>
            <person name="Kohara Y."/>
            <person name="Fujiyama A."/>
            <person name="Anterola A."/>
            <person name="Aoki S."/>
            <person name="Ashton N."/>
            <person name="Barbazuk W.B."/>
            <person name="Barker E."/>
            <person name="Bennetzen J."/>
            <person name="Bezanilla M."/>
            <person name="Blankenship R."/>
            <person name="Cho S.H."/>
            <person name="Dutcher S."/>
            <person name="Estelle M."/>
            <person name="Fawcett J.A."/>
            <person name="Gundlach H."/>
            <person name="Hanada K."/>
            <person name="Heyl A."/>
            <person name="Hicks K.A."/>
            <person name="Hugh J."/>
            <person name="Lohr M."/>
            <person name="Mayer K."/>
            <person name="Melkozernov A."/>
            <person name="Murata T."/>
            <person name="Nelson D."/>
            <person name="Pils B."/>
            <person name="Prigge M."/>
            <person name="Reiss B."/>
            <person name="Renner T."/>
            <person name="Rombauts S."/>
            <person name="Rushton P."/>
            <person name="Sanderfoot A."/>
            <person name="Schween G."/>
            <person name="Shiu S.-H."/>
            <person name="Stueber K."/>
            <person name="Theodoulou F.L."/>
            <person name="Tu H."/>
            <person name="Van de Peer Y."/>
            <person name="Verrier P.J."/>
            <person name="Waters E."/>
            <person name="Wood A."/>
            <person name="Yang L."/>
            <person name="Cove D."/>
            <person name="Cuming A."/>
            <person name="Hasebe M."/>
            <person name="Lucas S."/>
            <person name="Mishler D.B."/>
            <person name="Reski R."/>
            <person name="Grigoriev I."/>
            <person name="Quatrano R.S."/>
            <person name="Boore J.L."/>
        </authorList>
    </citation>
    <scope>NUCLEOTIDE SEQUENCE [LARGE SCALE GENOMIC DNA]</scope>
    <source>
        <strain evidence="2 3">cv. Gransden 2004</strain>
    </source>
</reference>
<protein>
    <submittedName>
        <fullName evidence="1 2">Uncharacterized protein</fullName>
    </submittedName>
</protein>
<dbReference type="EMBL" id="ABEU02000003">
    <property type="protein sequence ID" value="PNR57397.1"/>
    <property type="molecule type" value="Genomic_DNA"/>
</dbReference>
<sequence>MRLGGFGLDLKRPAGVVLSSFRRATEDFPV</sequence>
<dbReference type="EnsemblPlants" id="Pp3c3_13670V3.1">
    <property type="protein sequence ID" value="Pp3c3_13670V3.1"/>
    <property type="gene ID" value="Pp3c3_13670"/>
</dbReference>
<proteinExistence type="predicted"/>
<evidence type="ECO:0000313" key="3">
    <source>
        <dbReference type="Proteomes" id="UP000006727"/>
    </source>
</evidence>
<dbReference type="InParanoid" id="A0A2K1KUD0"/>
<reference evidence="2" key="3">
    <citation type="submission" date="2020-12" db="UniProtKB">
        <authorList>
            <consortium name="EnsemblPlants"/>
        </authorList>
    </citation>
    <scope>IDENTIFICATION</scope>
</reference>
<accession>A0A2K1KUD0</accession>